<proteinExistence type="predicted"/>
<organism evidence="2 3">
    <name type="scientific">Rhodococcus rhodnii LMG 5362</name>
    <dbReference type="NCBI Taxonomy" id="1273125"/>
    <lineage>
        <taxon>Bacteria</taxon>
        <taxon>Bacillati</taxon>
        <taxon>Actinomycetota</taxon>
        <taxon>Actinomycetes</taxon>
        <taxon>Mycobacteriales</taxon>
        <taxon>Nocardiaceae</taxon>
        <taxon>Rhodococcus</taxon>
    </lineage>
</organism>
<gene>
    <name evidence="2" type="ORF">Rrhod_2338</name>
</gene>
<dbReference type="eggNOG" id="COG1159">
    <property type="taxonomic scope" value="Bacteria"/>
</dbReference>
<name>R7WM08_9NOCA</name>
<feature type="transmembrane region" description="Helical" evidence="1">
    <location>
        <begin position="319"/>
        <end position="340"/>
    </location>
</feature>
<evidence type="ECO:0000313" key="3">
    <source>
        <dbReference type="Proteomes" id="UP000013525"/>
    </source>
</evidence>
<dbReference type="EMBL" id="APMY01000070">
    <property type="protein sequence ID" value="EOM76337.1"/>
    <property type="molecule type" value="Genomic_DNA"/>
</dbReference>
<comment type="caution">
    <text evidence="2">The sequence shown here is derived from an EMBL/GenBank/DDBJ whole genome shotgun (WGS) entry which is preliminary data.</text>
</comment>
<keyword evidence="1" id="KW-1133">Transmembrane helix</keyword>
<accession>R7WM08</accession>
<evidence type="ECO:0000313" key="2">
    <source>
        <dbReference type="EMBL" id="EOM76337.1"/>
    </source>
</evidence>
<keyword evidence="3" id="KW-1185">Reference proteome</keyword>
<protein>
    <submittedName>
        <fullName evidence="2">Uncharacterized protein</fullName>
    </submittedName>
</protein>
<dbReference type="OrthoDB" id="4373699at2"/>
<evidence type="ECO:0000256" key="1">
    <source>
        <dbReference type="SAM" id="Phobius"/>
    </source>
</evidence>
<keyword evidence="1" id="KW-0812">Transmembrane</keyword>
<dbReference type="Proteomes" id="UP000013525">
    <property type="component" value="Unassembled WGS sequence"/>
</dbReference>
<dbReference type="RefSeq" id="WP_010838392.1">
    <property type="nucleotide sequence ID" value="NZ_APMY01000070.1"/>
</dbReference>
<feature type="transmembrane region" description="Helical" evidence="1">
    <location>
        <begin position="346"/>
        <end position="363"/>
    </location>
</feature>
<keyword evidence="1" id="KW-0472">Membrane</keyword>
<dbReference type="AlphaFoldDB" id="R7WM08"/>
<sequence>MTDDTVSEAWEVLARWNPRAARRLGGGPVRVRVAGPVGTEGVADALGRAGIEIAGRSDAARPGTGSFDPALPGPVDAVVFVLDVASVLGREELALLDAVARDRVPVVFVMPGADPDGRWRAIADRDSALLAAHGVVEPAVSPLDAHPGPGAWLDAVVDRIGAVTGAAPSIDVAFTDTRTIVATTLAHLRDGDLATDVRERRRALVAERDGARREQATSMRSRVQLTKVALLHDVGVRARGLAADARTVVDRAGRRELADFPVRWRQTTAAASATVDRLVDDRLAAVAAEFGTTLPPSPPTARVDVGEPTRRHRGVEDTMTVVVGASAGFGLGRWVVAPLAAPGGELVTALAIVVLGGVVALLLSRARGLAADRGHVRSWVVDVSGQLRADWEQLVLARVLVVEAALGEHLESAHRASSARLDTELADLDARLRRSGAERSGKVAACRRDLATLDAAIAAHSAVVHGTIEA</sequence>
<dbReference type="PATRIC" id="fig|1273125.3.peg.2246"/>
<reference evidence="2 3" key="1">
    <citation type="journal article" date="2013" name="Genome Announc.">
        <title>Draft Genome Sequence of Rhodococcus rhodnii Strain LMG5362, a Symbiont of Rhodnius prolixus (Hemiptera, Reduviidae, Triatominae), the Principle Vector of Trypanosoma cruzi.</title>
        <authorList>
            <person name="Pachebat J.A."/>
            <person name="van Keulen G."/>
            <person name="Whitten M.M."/>
            <person name="Girdwood S."/>
            <person name="Del Sol R."/>
            <person name="Dyson P.J."/>
            <person name="Facey P.D."/>
        </authorList>
    </citation>
    <scope>NUCLEOTIDE SEQUENCE [LARGE SCALE GENOMIC DNA]</scope>
    <source>
        <strain evidence="2 3">LMG 5362</strain>
    </source>
</reference>